<dbReference type="InParanoid" id="A0A084QW50"/>
<dbReference type="EMBL" id="KL659956">
    <property type="protein sequence ID" value="KFA68185.1"/>
    <property type="molecule type" value="Genomic_DNA"/>
</dbReference>
<dbReference type="AlphaFoldDB" id="A0A084QW50"/>
<dbReference type="HOGENOM" id="CLU_1012574_0_0_1"/>
<evidence type="ECO:0000256" key="1">
    <source>
        <dbReference type="SAM" id="SignalP"/>
    </source>
</evidence>
<evidence type="ECO:0000313" key="3">
    <source>
        <dbReference type="Proteomes" id="UP000028524"/>
    </source>
</evidence>
<accession>A0A084QW50</accession>
<keyword evidence="1" id="KW-0732">Signal</keyword>
<sequence length="275" mass="30737">MIAKSRLNAILLTSFSVPSLAQIHLEVNGRYEDLSNDVWDRLMSSPNATANTQEVIGYNFTETFPGTPIDGWTLSYAVVGNGNWWSSHSLTGAQMSYQPPRSQQHRTVHRSWQHCARFFLVDYDEGSNVDSTCRGVLSDQCYRELRDLVDEGVDPCHEEETPASCRDELRDNNRLTRNWLGEGEYTVGLTAHGPDDFGLYDDMLRKVTIATLGFFAIGEDYEMLDEHVPGILNCFRPDNVTSGSRVPEEGAALLLGVDKTWAAVVLSATLIWALV</sequence>
<organism evidence="2 3">
    <name type="scientific">Stachybotrys chlorohalonatus (strain IBT 40285)</name>
    <dbReference type="NCBI Taxonomy" id="1283841"/>
    <lineage>
        <taxon>Eukaryota</taxon>
        <taxon>Fungi</taxon>
        <taxon>Dikarya</taxon>
        <taxon>Ascomycota</taxon>
        <taxon>Pezizomycotina</taxon>
        <taxon>Sordariomycetes</taxon>
        <taxon>Hypocreomycetidae</taxon>
        <taxon>Hypocreales</taxon>
        <taxon>Stachybotryaceae</taxon>
        <taxon>Stachybotrys</taxon>
    </lineage>
</organism>
<reference evidence="2 3" key="1">
    <citation type="journal article" date="2014" name="BMC Genomics">
        <title>Comparative genome sequencing reveals chemotype-specific gene clusters in the toxigenic black mold Stachybotrys.</title>
        <authorList>
            <person name="Semeiks J."/>
            <person name="Borek D."/>
            <person name="Otwinowski Z."/>
            <person name="Grishin N.V."/>
        </authorList>
    </citation>
    <scope>NUCLEOTIDE SEQUENCE [LARGE SCALE GENOMIC DNA]</scope>
    <source>
        <strain evidence="2 3">IBT 40285</strain>
    </source>
</reference>
<name>A0A084QW50_STAC4</name>
<feature type="signal peptide" evidence="1">
    <location>
        <begin position="1"/>
        <end position="21"/>
    </location>
</feature>
<evidence type="ECO:0000313" key="2">
    <source>
        <dbReference type="EMBL" id="KFA68185.1"/>
    </source>
</evidence>
<protein>
    <submittedName>
        <fullName evidence="2">Uncharacterized protein</fullName>
    </submittedName>
</protein>
<gene>
    <name evidence="2" type="ORF">S40285_10720</name>
</gene>
<dbReference type="OrthoDB" id="4526039at2759"/>
<proteinExistence type="predicted"/>
<feature type="chain" id="PRO_5001779665" evidence="1">
    <location>
        <begin position="22"/>
        <end position="275"/>
    </location>
</feature>
<keyword evidence="3" id="KW-1185">Reference proteome</keyword>
<dbReference type="Proteomes" id="UP000028524">
    <property type="component" value="Unassembled WGS sequence"/>
</dbReference>